<organism evidence="1 2">
    <name type="scientific">Nocardia amikacinitolerans</name>
    <dbReference type="NCBI Taxonomy" id="756689"/>
    <lineage>
        <taxon>Bacteria</taxon>
        <taxon>Bacillati</taxon>
        <taxon>Actinomycetota</taxon>
        <taxon>Actinomycetes</taxon>
        <taxon>Mycobacteriales</taxon>
        <taxon>Nocardiaceae</taxon>
        <taxon>Nocardia</taxon>
    </lineage>
</organism>
<dbReference type="OrthoDB" id="4557344at2"/>
<evidence type="ECO:0000313" key="1">
    <source>
        <dbReference type="EMBL" id="SNY82005.1"/>
    </source>
</evidence>
<proteinExistence type="predicted"/>
<dbReference type="STRING" id="1379680.GCA_001612615_04104"/>
<gene>
    <name evidence="1" type="ORF">SAMN04244553_3385</name>
</gene>
<dbReference type="AlphaFoldDB" id="A0A285LAK5"/>
<sequence length="122" mass="12803">MQPEQPRAAGVFDAARTGELRMSEQTALRLASACDALVDGLRQLRGTDLSEVSGFPELPSGVALTRGFAAKGHEFADTLTLLQEAALRYKAGYLAAGQLVSEADAAQRAALELAADRLDDGA</sequence>
<dbReference type="EMBL" id="OBEG01000003">
    <property type="protein sequence ID" value="SNY82005.1"/>
    <property type="molecule type" value="Genomic_DNA"/>
</dbReference>
<accession>A0A285LAK5</accession>
<protein>
    <submittedName>
        <fullName evidence="1">Uncharacterized protein</fullName>
    </submittedName>
</protein>
<name>A0A285LAK5_9NOCA</name>
<dbReference type="Proteomes" id="UP000219565">
    <property type="component" value="Unassembled WGS sequence"/>
</dbReference>
<reference evidence="1 2" key="1">
    <citation type="submission" date="2017-09" db="EMBL/GenBank/DDBJ databases">
        <authorList>
            <person name="Ehlers B."/>
            <person name="Leendertz F.H."/>
        </authorList>
    </citation>
    <scope>NUCLEOTIDE SEQUENCE [LARGE SCALE GENOMIC DNA]</scope>
    <source>
        <strain evidence="1 2">DSM 45537</strain>
    </source>
</reference>
<keyword evidence="2" id="KW-1185">Reference proteome</keyword>
<evidence type="ECO:0000313" key="2">
    <source>
        <dbReference type="Proteomes" id="UP000219565"/>
    </source>
</evidence>